<keyword evidence="3" id="KW-1185">Reference proteome</keyword>
<proteinExistence type="predicted"/>
<comment type="caution">
    <text evidence="2">The sequence shown here is derived from an EMBL/GenBank/DDBJ whole genome shotgun (WGS) entry which is preliminary data.</text>
</comment>
<keyword evidence="1" id="KW-0812">Transmembrane</keyword>
<evidence type="ECO:0000313" key="3">
    <source>
        <dbReference type="Proteomes" id="UP000269945"/>
    </source>
</evidence>
<dbReference type="AlphaFoldDB" id="A0A9X9Q5C3"/>
<organism evidence="2 3">
    <name type="scientific">Gulo gulo</name>
    <name type="common">Wolverine</name>
    <name type="synonym">Gluton</name>
    <dbReference type="NCBI Taxonomy" id="48420"/>
    <lineage>
        <taxon>Eukaryota</taxon>
        <taxon>Metazoa</taxon>
        <taxon>Chordata</taxon>
        <taxon>Craniata</taxon>
        <taxon>Vertebrata</taxon>
        <taxon>Euteleostomi</taxon>
        <taxon>Mammalia</taxon>
        <taxon>Eutheria</taxon>
        <taxon>Laurasiatheria</taxon>
        <taxon>Carnivora</taxon>
        <taxon>Caniformia</taxon>
        <taxon>Musteloidea</taxon>
        <taxon>Mustelidae</taxon>
        <taxon>Guloninae</taxon>
        <taxon>Gulo</taxon>
    </lineage>
</organism>
<name>A0A9X9Q5C3_GULGU</name>
<feature type="transmembrane region" description="Helical" evidence="1">
    <location>
        <begin position="6"/>
        <end position="34"/>
    </location>
</feature>
<gene>
    <name evidence="2" type="ORF">BN2614_LOCUS4</name>
</gene>
<keyword evidence="1" id="KW-0472">Membrane</keyword>
<keyword evidence="1" id="KW-1133">Transmembrane helix</keyword>
<dbReference type="EMBL" id="CYRY02037916">
    <property type="protein sequence ID" value="VCX30411.1"/>
    <property type="molecule type" value="Genomic_DNA"/>
</dbReference>
<evidence type="ECO:0000256" key="1">
    <source>
        <dbReference type="SAM" id="Phobius"/>
    </source>
</evidence>
<sequence>MKATGFFLGGVFVVLIGWPLIGMIFEIYGFFLLFR</sequence>
<accession>A0A9X9Q5C3</accession>
<evidence type="ECO:0000313" key="2">
    <source>
        <dbReference type="EMBL" id="VCX30411.1"/>
    </source>
</evidence>
<reference evidence="2 3" key="1">
    <citation type="submission" date="2018-10" db="EMBL/GenBank/DDBJ databases">
        <authorList>
            <person name="Ekblom R."/>
            <person name="Jareborg N."/>
        </authorList>
    </citation>
    <scope>NUCLEOTIDE SEQUENCE [LARGE SCALE GENOMIC DNA]</scope>
    <source>
        <tissue evidence="2">Muscle</tissue>
    </source>
</reference>
<dbReference type="Proteomes" id="UP000269945">
    <property type="component" value="Unassembled WGS sequence"/>
</dbReference>
<protein>
    <submittedName>
        <fullName evidence="2">Uncharacterized protein</fullName>
    </submittedName>
</protein>